<dbReference type="PANTHER" id="PTHR30055:SF234">
    <property type="entry name" value="HTH-TYPE TRANSCRIPTIONAL REGULATOR BETI"/>
    <property type="match status" value="1"/>
</dbReference>
<proteinExistence type="predicted"/>
<dbReference type="PROSITE" id="PS50977">
    <property type="entry name" value="HTH_TETR_2"/>
    <property type="match status" value="1"/>
</dbReference>
<dbReference type="SUPFAM" id="SSF48498">
    <property type="entry name" value="Tetracyclin repressor-like, C-terminal domain"/>
    <property type="match status" value="1"/>
</dbReference>
<dbReference type="InterPro" id="IPR036271">
    <property type="entry name" value="Tet_transcr_reg_TetR-rel_C_sf"/>
</dbReference>
<dbReference type="KEGG" id="bbae:FRD01_20850"/>
<evidence type="ECO:0000256" key="3">
    <source>
        <dbReference type="ARBA" id="ARBA00023163"/>
    </source>
</evidence>
<sequence length="213" mass="24508">MVVPPRPRFEKLEEEKKRSILEIAAEEFAQSGFSGASFNRIIERAGISKGAAYYYFDDKSDLFDTVISMGIDQFDWFLRDTDKVEEAEEFWTVTEEHFHRGIGLLREHAWMGKFLKVLIAVVQGDDDSKMARAAREMAHWKTSNFLKQGQAKGAVRTDLPDELLSQCLFSISITVDQWFLERGAELSDEDVTYWASLLTDMMRRLLEPHKGGQ</sequence>
<keyword evidence="2 4" id="KW-0238">DNA-binding</keyword>
<accession>A0A5B8XVJ4</accession>
<dbReference type="AlphaFoldDB" id="A0A5B8XVJ4"/>
<dbReference type="InterPro" id="IPR001647">
    <property type="entry name" value="HTH_TetR"/>
</dbReference>
<protein>
    <submittedName>
        <fullName evidence="6">TetR/AcrR family transcriptional regulator</fullName>
    </submittedName>
</protein>
<dbReference type="InterPro" id="IPR050109">
    <property type="entry name" value="HTH-type_TetR-like_transc_reg"/>
</dbReference>
<dbReference type="PANTHER" id="PTHR30055">
    <property type="entry name" value="HTH-TYPE TRANSCRIPTIONAL REGULATOR RUTR"/>
    <property type="match status" value="1"/>
</dbReference>
<evidence type="ECO:0000256" key="2">
    <source>
        <dbReference type="ARBA" id="ARBA00023125"/>
    </source>
</evidence>
<reference evidence="6 7" key="1">
    <citation type="submission" date="2019-08" db="EMBL/GenBank/DDBJ databases">
        <authorList>
            <person name="Liang Q."/>
        </authorList>
    </citation>
    <scope>NUCLEOTIDE SEQUENCE [LARGE SCALE GENOMIC DNA]</scope>
    <source>
        <strain evidence="6 7">V1718</strain>
    </source>
</reference>
<dbReference type="Gene3D" id="1.10.357.10">
    <property type="entry name" value="Tetracycline Repressor, domain 2"/>
    <property type="match status" value="1"/>
</dbReference>
<keyword evidence="7" id="KW-1185">Reference proteome</keyword>
<dbReference type="Proteomes" id="UP000321595">
    <property type="component" value="Chromosome"/>
</dbReference>
<evidence type="ECO:0000313" key="7">
    <source>
        <dbReference type="Proteomes" id="UP000321595"/>
    </source>
</evidence>
<evidence type="ECO:0000256" key="1">
    <source>
        <dbReference type="ARBA" id="ARBA00023015"/>
    </source>
</evidence>
<dbReference type="OrthoDB" id="9812484at2"/>
<evidence type="ECO:0000259" key="5">
    <source>
        <dbReference type="PROSITE" id="PS50977"/>
    </source>
</evidence>
<dbReference type="PRINTS" id="PR00455">
    <property type="entry name" value="HTHTETR"/>
</dbReference>
<evidence type="ECO:0000313" key="6">
    <source>
        <dbReference type="EMBL" id="QED29640.1"/>
    </source>
</evidence>
<name>A0A5B8XVJ4_9DELT</name>
<dbReference type="GO" id="GO:0000976">
    <property type="term" value="F:transcription cis-regulatory region binding"/>
    <property type="evidence" value="ECO:0007669"/>
    <property type="project" value="TreeGrafter"/>
</dbReference>
<feature type="domain" description="HTH tetR-type" evidence="5">
    <location>
        <begin position="14"/>
        <end position="74"/>
    </location>
</feature>
<dbReference type="Pfam" id="PF00440">
    <property type="entry name" value="TetR_N"/>
    <property type="match status" value="1"/>
</dbReference>
<dbReference type="GO" id="GO:0003700">
    <property type="term" value="F:DNA-binding transcription factor activity"/>
    <property type="evidence" value="ECO:0007669"/>
    <property type="project" value="TreeGrafter"/>
</dbReference>
<dbReference type="InterPro" id="IPR009057">
    <property type="entry name" value="Homeodomain-like_sf"/>
</dbReference>
<dbReference type="EMBL" id="CP042467">
    <property type="protein sequence ID" value="QED29640.1"/>
    <property type="molecule type" value="Genomic_DNA"/>
</dbReference>
<feature type="DNA-binding region" description="H-T-H motif" evidence="4">
    <location>
        <begin position="37"/>
        <end position="56"/>
    </location>
</feature>
<organism evidence="6 7">
    <name type="scientific">Microvenator marinus</name>
    <dbReference type="NCBI Taxonomy" id="2600177"/>
    <lineage>
        <taxon>Bacteria</taxon>
        <taxon>Deltaproteobacteria</taxon>
        <taxon>Bradymonadales</taxon>
        <taxon>Microvenatoraceae</taxon>
        <taxon>Microvenator</taxon>
    </lineage>
</organism>
<keyword evidence="1" id="KW-0805">Transcription regulation</keyword>
<keyword evidence="3" id="KW-0804">Transcription</keyword>
<dbReference type="SUPFAM" id="SSF46689">
    <property type="entry name" value="Homeodomain-like"/>
    <property type="match status" value="1"/>
</dbReference>
<evidence type="ECO:0000256" key="4">
    <source>
        <dbReference type="PROSITE-ProRule" id="PRU00335"/>
    </source>
</evidence>
<gene>
    <name evidence="6" type="ORF">FRD01_20850</name>
</gene>